<name>A0ABN5FH42_9PROT</name>
<evidence type="ECO:0000313" key="1">
    <source>
        <dbReference type="EMBL" id="AUG54031.1"/>
    </source>
</evidence>
<reference evidence="1 2" key="1">
    <citation type="submission" date="2017-10" db="EMBL/GenBank/DDBJ databases">
        <title>Biodiversity and function of Thalassospira species in the particle-attached aromatic-hydrocarbon-degrading consortia from the surface seawater of the China South Sea.</title>
        <authorList>
            <person name="Dong C."/>
            <person name="Liu R."/>
            <person name="Shao Z."/>
        </authorList>
    </citation>
    <scope>NUCLEOTIDE SEQUENCE [LARGE SCALE GENOMIC DNA]</scope>
    <source>
        <strain evidence="1 2">CSC3H3</strain>
    </source>
</reference>
<keyword evidence="2" id="KW-1185">Reference proteome</keyword>
<accession>A0ABN5FH42</accession>
<sequence>MTNERAEKTTDLIIDFLKDIGIPVTFEKLPDPGFLPGIFVQEGGLIINRDELLFPGDILHEAGHLAVMPPQTRMQANGNVGDDGGEEMAALAWSYAAACAIGLSPDIVFHEFGYKGNGPWLSKHFQNGGTIGVPLLAVFEMTSPHIPRLQQPDTPIDEAAAFPNMLQWLRTIPDLSEETSLPTQRAQ</sequence>
<organism evidence="1 2">
    <name type="scientific">Thalassospira marina</name>
    <dbReference type="NCBI Taxonomy" id="2048283"/>
    <lineage>
        <taxon>Bacteria</taxon>
        <taxon>Pseudomonadati</taxon>
        <taxon>Pseudomonadota</taxon>
        <taxon>Alphaproteobacteria</taxon>
        <taxon>Rhodospirillales</taxon>
        <taxon>Thalassospiraceae</taxon>
        <taxon>Thalassospira</taxon>
    </lineage>
</organism>
<evidence type="ECO:0008006" key="3">
    <source>
        <dbReference type="Google" id="ProtNLM"/>
    </source>
</evidence>
<gene>
    <name evidence="1" type="ORF">CSC3H3_15850</name>
</gene>
<proteinExistence type="predicted"/>
<dbReference type="Proteomes" id="UP000233458">
    <property type="component" value="Chromosome"/>
</dbReference>
<evidence type="ECO:0000313" key="2">
    <source>
        <dbReference type="Proteomes" id="UP000233458"/>
    </source>
</evidence>
<dbReference type="EMBL" id="CP024199">
    <property type="protein sequence ID" value="AUG54031.1"/>
    <property type="molecule type" value="Genomic_DNA"/>
</dbReference>
<protein>
    <recommendedName>
        <fullName evidence="3">IrrE N-terminal-like domain-containing protein</fullName>
    </recommendedName>
</protein>
<dbReference type="RefSeq" id="WP_101285465.1">
    <property type="nucleotide sequence ID" value="NZ_CP024199.1"/>
</dbReference>